<evidence type="ECO:0000313" key="4">
    <source>
        <dbReference type="Proteomes" id="UP000009027"/>
    </source>
</evidence>
<reference evidence="3 4" key="1">
    <citation type="journal article" date="2012" name="Proc. Natl. Acad. Sci. U.S.A.">
        <title>Antigenic diversity is generated by distinct evolutionary mechanisms in African trypanosome species.</title>
        <authorList>
            <person name="Jackson A.P."/>
            <person name="Berry A."/>
            <person name="Aslett M."/>
            <person name="Allison H.C."/>
            <person name="Burton P."/>
            <person name="Vavrova-Anderson J."/>
            <person name="Brown R."/>
            <person name="Browne H."/>
            <person name="Corton N."/>
            <person name="Hauser H."/>
            <person name="Gamble J."/>
            <person name="Gilderthorp R."/>
            <person name="Marcello L."/>
            <person name="McQuillan J."/>
            <person name="Otto T.D."/>
            <person name="Quail M.A."/>
            <person name="Sanders M.J."/>
            <person name="van Tonder A."/>
            <person name="Ginger M.L."/>
            <person name="Field M.C."/>
            <person name="Barry J.D."/>
            <person name="Hertz-Fowler C."/>
            <person name="Berriman M."/>
        </authorList>
    </citation>
    <scope>NUCLEOTIDE SEQUENCE</scope>
    <source>
        <strain evidence="3 4">Y486</strain>
    </source>
</reference>
<dbReference type="Proteomes" id="UP000009027">
    <property type="component" value="Unassembled WGS sequence"/>
</dbReference>
<feature type="region of interest" description="Disordered" evidence="1">
    <location>
        <begin position="193"/>
        <end position="238"/>
    </location>
</feature>
<proteinExistence type="predicted"/>
<name>F9WMQ3_TRYVY</name>
<keyword evidence="2" id="KW-0472">Membrane</keyword>
<accession>F9WMQ3</accession>
<evidence type="ECO:0000313" key="3">
    <source>
        <dbReference type="EMBL" id="CCD18814.1"/>
    </source>
</evidence>
<evidence type="ECO:0000256" key="2">
    <source>
        <dbReference type="SAM" id="Phobius"/>
    </source>
</evidence>
<evidence type="ECO:0000256" key="1">
    <source>
        <dbReference type="SAM" id="MobiDB-lite"/>
    </source>
</evidence>
<protein>
    <recommendedName>
        <fullName evidence="5">65 kDa invariant surface glycoprotein</fullName>
    </recommendedName>
</protein>
<gene>
    <name evidence="3" type="ORF">TvY486_0015150</name>
</gene>
<keyword evidence="2" id="KW-0812">Transmembrane</keyword>
<keyword evidence="2" id="KW-1133">Transmembrane helix</keyword>
<organism evidence="3 4">
    <name type="scientific">Trypanosoma vivax (strain Y486)</name>
    <dbReference type="NCBI Taxonomy" id="1055687"/>
    <lineage>
        <taxon>Eukaryota</taxon>
        <taxon>Discoba</taxon>
        <taxon>Euglenozoa</taxon>
        <taxon>Kinetoplastea</taxon>
        <taxon>Metakinetoplastina</taxon>
        <taxon>Trypanosomatida</taxon>
        <taxon>Trypanosomatidae</taxon>
        <taxon>Trypanosoma</taxon>
        <taxon>Duttonella</taxon>
    </lineage>
</organism>
<sequence length="306" mass="33187">AKSAMDLASAAFENAVKTLNALTPVFNANKAFTSELNEFFKSEELKDRKYHQKHLSDCIGKGVAFSSPEAILVYLHGNHSMDAWRREEEKVWEEWEKKAISQLSEYQEKYHSQFIILTDHFKKFLNGAKIQLLTTATTHLSAGIAKLHEAQEQYKVVVSKAVTQAVAQCKEANGDEKQPKNCKKLMEAVEKIKERKRGASGKDAATGTGTSVPGGAADGSNTAAAGPSAVPHSSASGDVDVELTTEDIDSELIDAVAENPAGARSSGLAPGILLAVIIPSVIVFLSVVGFFVMRRRRDTKKEIVAL</sequence>
<dbReference type="EMBL" id="CAEX01001967">
    <property type="protein sequence ID" value="CCD18814.1"/>
    <property type="molecule type" value="Genomic_DNA"/>
</dbReference>
<feature type="non-terminal residue" evidence="3">
    <location>
        <position position="1"/>
    </location>
</feature>
<dbReference type="AlphaFoldDB" id="F9WMQ3"/>
<evidence type="ECO:0008006" key="5">
    <source>
        <dbReference type="Google" id="ProtNLM"/>
    </source>
</evidence>
<dbReference type="VEuPathDB" id="TriTrypDB:TvY486_0015150"/>
<feature type="transmembrane region" description="Helical" evidence="2">
    <location>
        <begin position="268"/>
        <end position="292"/>
    </location>
</feature>
<keyword evidence="4" id="KW-1185">Reference proteome</keyword>